<reference evidence="1" key="1">
    <citation type="submission" date="2016-01" db="EMBL/GenBank/DDBJ databases">
        <authorList>
            <person name="Peeters C."/>
        </authorList>
    </citation>
    <scope>NUCLEOTIDE SEQUENCE [LARGE SCALE GENOMIC DNA]</scope>
    <source>
        <strain evidence="1">LMG 29318</strain>
    </source>
</reference>
<dbReference type="EMBL" id="FCOF02000030">
    <property type="protein sequence ID" value="SAK81501.1"/>
    <property type="molecule type" value="Genomic_DNA"/>
</dbReference>
<protein>
    <submittedName>
        <fullName evidence="1">Uncharacterized protein</fullName>
    </submittedName>
</protein>
<accession>A0A158CGU5</accession>
<evidence type="ECO:0000313" key="1">
    <source>
        <dbReference type="EMBL" id="SAK81501.1"/>
    </source>
</evidence>
<comment type="caution">
    <text evidence="1">The sequence shown here is derived from an EMBL/GenBank/DDBJ whole genome shotgun (WGS) entry which is preliminary data.</text>
</comment>
<keyword evidence="2" id="KW-1185">Reference proteome</keyword>
<sequence>MHWRIPQFPPQGLFNACQLTQTHRHIPVADGRRRINLSGHGRSLATEPPGQSAHASATRLCSGRQHLGQTLLRAAHRRPHDGRPVVGMHNQRTNEALADNTAYRLPYFYRRLWDSARPGSALRVKLAFRKLMRPERAVHSATSTGQRTWHSLRSPLENWKLVRRFHSPSTLQLASSCWHAATLFNRRASGKRFFQRVDYAARMRRHILAAEALPVREECSSRPPT</sequence>
<proteinExistence type="predicted"/>
<name>A0A158CGU5_9BURK</name>
<evidence type="ECO:0000313" key="2">
    <source>
        <dbReference type="Proteomes" id="UP000054870"/>
    </source>
</evidence>
<organism evidence="1 2">
    <name type="scientific">Caballeronia catudaia</name>
    <dbReference type="NCBI Taxonomy" id="1777136"/>
    <lineage>
        <taxon>Bacteria</taxon>
        <taxon>Pseudomonadati</taxon>
        <taxon>Pseudomonadota</taxon>
        <taxon>Betaproteobacteria</taxon>
        <taxon>Burkholderiales</taxon>
        <taxon>Burkholderiaceae</taxon>
        <taxon>Caballeronia</taxon>
    </lineage>
</organism>
<dbReference type="AlphaFoldDB" id="A0A158CGU5"/>
<gene>
    <name evidence="1" type="ORF">AWB75_05122</name>
</gene>
<dbReference type="Proteomes" id="UP000054870">
    <property type="component" value="Unassembled WGS sequence"/>
</dbReference>